<evidence type="ECO:0000313" key="6">
    <source>
        <dbReference type="EMBL" id="MFC0581419.1"/>
    </source>
</evidence>
<gene>
    <name evidence="6" type="ORF">ACFFFR_03300</name>
</gene>
<comment type="catalytic activity">
    <reaction evidence="1">
        <text>(4aS,6R)-4a-hydroxy-L-erythro-5,6,7,8-tetrahydrobiopterin = (6R)-L-erythro-6,7-dihydrobiopterin + H2O</text>
        <dbReference type="Rhea" id="RHEA:11920"/>
        <dbReference type="ChEBI" id="CHEBI:15377"/>
        <dbReference type="ChEBI" id="CHEBI:15642"/>
        <dbReference type="ChEBI" id="CHEBI:43120"/>
        <dbReference type="EC" id="4.2.1.96"/>
    </reaction>
</comment>
<dbReference type="Pfam" id="PF01329">
    <property type="entry name" value="Pterin_4a"/>
    <property type="match status" value="1"/>
</dbReference>
<proteinExistence type="inferred from homology"/>
<accession>A0ABV6P8G4</accession>
<dbReference type="PANTHER" id="PTHR12599:SF0">
    <property type="entry name" value="PTERIN-4-ALPHA-CARBINOLAMINE DEHYDRATASE"/>
    <property type="match status" value="1"/>
</dbReference>
<evidence type="ECO:0000256" key="4">
    <source>
        <dbReference type="ARBA" id="ARBA00021735"/>
    </source>
</evidence>
<dbReference type="CDD" id="cd00488">
    <property type="entry name" value="PCD_DCoH"/>
    <property type="match status" value="1"/>
</dbReference>
<evidence type="ECO:0000256" key="3">
    <source>
        <dbReference type="ARBA" id="ARBA00013252"/>
    </source>
</evidence>
<evidence type="ECO:0000256" key="2">
    <source>
        <dbReference type="ARBA" id="ARBA00006472"/>
    </source>
</evidence>
<protein>
    <recommendedName>
        <fullName evidence="4">Putative pterin-4-alpha-carbinolamine dehydratase</fullName>
        <ecNumber evidence="3">4.2.1.96</ecNumber>
    </recommendedName>
</protein>
<evidence type="ECO:0000313" key="7">
    <source>
        <dbReference type="Proteomes" id="UP001589862"/>
    </source>
</evidence>
<dbReference type="InterPro" id="IPR001533">
    <property type="entry name" value="Pterin_deHydtase"/>
</dbReference>
<comment type="caution">
    <text evidence="6">The sequence shown here is derived from an EMBL/GenBank/DDBJ whole genome shotgun (WGS) entry which is preliminary data.</text>
</comment>
<dbReference type="RefSeq" id="WP_377458101.1">
    <property type="nucleotide sequence ID" value="NZ_JBHLUB010000003.1"/>
</dbReference>
<dbReference type="EC" id="4.2.1.96" evidence="3"/>
<dbReference type="EMBL" id="JBHLUB010000003">
    <property type="protein sequence ID" value="MFC0581419.1"/>
    <property type="molecule type" value="Genomic_DNA"/>
</dbReference>
<evidence type="ECO:0000256" key="1">
    <source>
        <dbReference type="ARBA" id="ARBA00001554"/>
    </source>
</evidence>
<comment type="similarity">
    <text evidence="2">Belongs to the pterin-4-alpha-carbinolamine dehydratase family.</text>
</comment>
<dbReference type="InterPro" id="IPR036428">
    <property type="entry name" value="PCD_sf"/>
</dbReference>
<evidence type="ECO:0000256" key="5">
    <source>
        <dbReference type="ARBA" id="ARBA00023239"/>
    </source>
</evidence>
<organism evidence="6 7">
    <name type="scientific">Micrococcoides hystricis</name>
    <dbReference type="NCBI Taxonomy" id="1572761"/>
    <lineage>
        <taxon>Bacteria</taxon>
        <taxon>Bacillati</taxon>
        <taxon>Actinomycetota</taxon>
        <taxon>Actinomycetes</taxon>
        <taxon>Micrococcales</taxon>
        <taxon>Micrococcaceae</taxon>
        <taxon>Micrococcoides</taxon>
    </lineage>
</organism>
<dbReference type="PANTHER" id="PTHR12599">
    <property type="entry name" value="PTERIN-4-ALPHA-CARBINOLAMINE DEHYDRATASE"/>
    <property type="match status" value="1"/>
</dbReference>
<keyword evidence="5" id="KW-0456">Lyase</keyword>
<reference evidence="6 7" key="1">
    <citation type="submission" date="2024-09" db="EMBL/GenBank/DDBJ databases">
        <authorList>
            <person name="Sun Q."/>
            <person name="Mori K."/>
        </authorList>
    </citation>
    <scope>NUCLEOTIDE SEQUENCE [LARGE SCALE GENOMIC DNA]</scope>
    <source>
        <strain evidence="6 7">NCAIM B.02604</strain>
    </source>
</reference>
<keyword evidence="7" id="KW-1185">Reference proteome</keyword>
<sequence length="99" mass="11164">MNDHPDQRPPAGWEQQDQALVAVFTPVSFTVGADFVRQIAEVADEINHHPELTLEYGKLTVRLFSHDADNTVTKRDIRLAHRIEDLAEQAGIPRYSAES</sequence>
<name>A0ABV6P8G4_9MICC</name>
<dbReference type="SUPFAM" id="SSF55248">
    <property type="entry name" value="PCD-like"/>
    <property type="match status" value="1"/>
</dbReference>
<dbReference type="Proteomes" id="UP001589862">
    <property type="component" value="Unassembled WGS sequence"/>
</dbReference>
<dbReference type="Gene3D" id="3.30.1360.20">
    <property type="entry name" value="Transcriptional coactivator/pterin dehydratase"/>
    <property type="match status" value="1"/>
</dbReference>